<evidence type="ECO:0000256" key="9">
    <source>
        <dbReference type="SAM" id="MobiDB-lite"/>
    </source>
</evidence>
<proteinExistence type="inferred from homology"/>
<feature type="region of interest" description="Disordered" evidence="9">
    <location>
        <begin position="43"/>
        <end position="104"/>
    </location>
</feature>
<dbReference type="InterPro" id="IPR042236">
    <property type="entry name" value="PI3K_accessory_sf"/>
</dbReference>
<evidence type="ECO:0000313" key="15">
    <source>
        <dbReference type="EMBL" id="KAJ4937633.1"/>
    </source>
</evidence>
<dbReference type="FunFam" id="3.30.1010.10:FF:000001">
    <property type="entry name" value="Phosphatidylinositol 4-phosphate 3-kinase C2 domain-containing subunit beta"/>
    <property type="match status" value="1"/>
</dbReference>
<dbReference type="GO" id="GO:0043491">
    <property type="term" value="P:phosphatidylinositol 3-kinase/protein kinase B signal transduction"/>
    <property type="evidence" value="ECO:0007669"/>
    <property type="project" value="TreeGrafter"/>
</dbReference>
<dbReference type="InterPro" id="IPR036940">
    <property type="entry name" value="PI3/4_kinase_cat_sf"/>
</dbReference>
<evidence type="ECO:0000256" key="4">
    <source>
        <dbReference type="ARBA" id="ARBA00022777"/>
    </source>
</evidence>
<dbReference type="SUPFAM" id="SSF48371">
    <property type="entry name" value="ARM repeat"/>
    <property type="match status" value="1"/>
</dbReference>
<dbReference type="InterPro" id="IPR000403">
    <property type="entry name" value="PI3/4_kinase_cat_dom"/>
</dbReference>
<dbReference type="Gene3D" id="1.10.1070.11">
    <property type="entry name" value="Phosphatidylinositol 3-/4-kinase, catalytic domain"/>
    <property type="match status" value="1"/>
</dbReference>
<dbReference type="Pfam" id="PF00787">
    <property type="entry name" value="PX"/>
    <property type="match status" value="1"/>
</dbReference>
<dbReference type="PANTHER" id="PTHR10048">
    <property type="entry name" value="PHOSPHATIDYLINOSITOL KINASE"/>
    <property type="match status" value="1"/>
</dbReference>
<dbReference type="Pfam" id="PF00168">
    <property type="entry name" value="C2"/>
    <property type="match status" value="1"/>
</dbReference>
<dbReference type="SUPFAM" id="SSF49562">
    <property type="entry name" value="C2 domain (Calcium/lipid-binding domain, CaLB)"/>
    <property type="match status" value="2"/>
</dbReference>
<dbReference type="GO" id="GO:0016303">
    <property type="term" value="F:1-phosphatidylinositol-3-kinase activity"/>
    <property type="evidence" value="ECO:0007669"/>
    <property type="project" value="UniProtKB-EC"/>
</dbReference>
<evidence type="ECO:0000259" key="12">
    <source>
        <dbReference type="PROSITE" id="PS51545"/>
    </source>
</evidence>
<sequence>MDPTQRRNGPIQRQDACVSDLPMPLIADDDIYEYVEENPYESTLNGLIIPPTESQPKPPCPPRGQGAGGPGDTDRPNTNGPPPVTRPLRPRPPPPPPRPRLPSACLPVRQVRAPPPPVPQRINVPLGKTKKQSCVEYTAPPQKLNRSRTEIDNHDPWAIKLTDTPEGSTKTLASFSAATSKLMSRYRHTDSVHNSGLVWSRVLQIHPALLQQVEVTVSVATEWGTHQLPVPTKVNRTVKSLIDEIFQLLDLTPSTNGQHYLKLCDSDEYLHNEELLGMHESIQIYSKLQLEVPLRLLHVNNLRHRLCRDEEDDAAPCQLYELLRPGYVFNTCKLSLQNVLISYNREVTELMRLKSGMNVNVLVDRVRTISNLLGGLTCPELEDAIGRLNRINPIPLSHDEMSECETAMIMLHRALLKVLQIFFDNFHSDFRGQEVTRNVQMLDVEKNQEIIQFNISALYKLQPAWLTNYESFSVSCELTYGGTKICDTGISENISTALSYGHKIHCDRMMVFPVPVNELPYESMMTFRLKGSKRGKTPELLGWAVLPLFSNRTLVMGTVLLSLSTLSELLAPPSPALFDSHRQANEVILQLEFHDQFEWTYQRPIALPGSIFFTQPCEDLQKKMLEVSKKHCLCFLTKNETAFLWSKRHCSDKASTFLHLLLGGAPRWQPEDLTEIYTIVENWPLHLPEEALYLLSDSFHDQTVRRAAVQYFEQIPDGELEEFLPQLVQALKSEWELDGPLVMLLLERSLKNMRIAQQLYWLLEDAHTDPFFQSWFSKVQAALRQGCGRAVRQELEQETRLVSVLVQVAERVRTADKARRKYVLNHEKAKINDFFKDGISCCLPLDPAVHLKGLDLDACTFFNSNTAPLGISFICSDPLAKNISVICKTGDNLRQDMLVLQIVRVMDRVWLEEGLDLRMITYRCLSTGRAQGLVELVPNAVTLGKIQQEFGLGGTLREDTLEKWFHVWNKTKEDYEKAVLNFIHSCAGWCVATFILGICDRHNDNIMLRHSGHMFHIDFGKIMGNAQKFANVKRDRSPFIFTSEMQHFITGGGLKPQRLHRFVELCCEAYNIIRKRSALILSLLELMLTAGMPELKDWNDLQYVQNNLRPHDTDLEATSYFTKKIKESMGCVAVKFNFFTHTMAQGKKQELRTRHSVPAPNTNIQEAVIEGYRVKGRDVVYALRVNIHDGYLNSNMTFGQFELIHKQLQKHFIESMLPQFPRWFNMSFTPARRMSQLNKYLKQLFEGPCRGNEFVCSLFLDGPNPNQQSAVTGAHPQIQLKISYSKNCKLSVLVKHLKNIKLANGSNPDAYVVTCLRPDPQQSSKKKTKVVRNNDNPTFNELIEYHDVPLLDGMVLEVTVKSKKTFVGASNIRLEEKLLDQETWFPLGNCAI</sequence>
<evidence type="ECO:0000259" key="11">
    <source>
        <dbReference type="PROSITE" id="PS50290"/>
    </source>
</evidence>
<evidence type="ECO:0000256" key="8">
    <source>
        <dbReference type="ARBA" id="ARBA00029297"/>
    </source>
</evidence>
<dbReference type="SMART" id="SM00145">
    <property type="entry name" value="PI3Ka"/>
    <property type="match status" value="1"/>
</dbReference>
<evidence type="ECO:0000256" key="2">
    <source>
        <dbReference type="ARBA" id="ARBA00022679"/>
    </source>
</evidence>
<feature type="domain" description="C2" evidence="10">
    <location>
        <begin position="1274"/>
        <end position="1392"/>
    </location>
</feature>
<evidence type="ECO:0000259" key="13">
    <source>
        <dbReference type="PROSITE" id="PS51546"/>
    </source>
</evidence>
<name>A0AAD6FJT7_9TELE</name>
<dbReference type="InterPro" id="IPR001683">
    <property type="entry name" value="PX_dom"/>
</dbReference>
<evidence type="ECO:0000256" key="6">
    <source>
        <dbReference type="ARBA" id="ARBA00023098"/>
    </source>
</evidence>
<reference evidence="15" key="1">
    <citation type="submission" date="2022-11" db="EMBL/GenBank/DDBJ databases">
        <title>Chromosome-level genome of Pogonophryne albipinna.</title>
        <authorList>
            <person name="Jo E."/>
        </authorList>
    </citation>
    <scope>NUCLEOTIDE SEQUENCE</scope>
    <source>
        <strain evidence="15">SGF0006</strain>
        <tissue evidence="15">Muscle</tissue>
    </source>
</reference>
<keyword evidence="2" id="KW-0808">Transferase</keyword>
<evidence type="ECO:0000256" key="7">
    <source>
        <dbReference type="ARBA" id="ARBA00023985"/>
    </source>
</evidence>
<protein>
    <recommendedName>
        <fullName evidence="17">Phosphatidylinositol-4-phosphate 3-kinase</fullName>
    </recommendedName>
</protein>
<feature type="domain" description="PIK helical" evidence="12">
    <location>
        <begin position="610"/>
        <end position="786"/>
    </location>
</feature>
<gene>
    <name evidence="15" type="ORF">JOQ06_002265</name>
</gene>
<dbReference type="GO" id="GO:0005737">
    <property type="term" value="C:cytoplasm"/>
    <property type="evidence" value="ECO:0007669"/>
    <property type="project" value="TreeGrafter"/>
</dbReference>
<dbReference type="Pfam" id="PF00792">
    <property type="entry name" value="PI3K_C2"/>
    <property type="match status" value="1"/>
</dbReference>
<dbReference type="InterPro" id="IPR016024">
    <property type="entry name" value="ARM-type_fold"/>
</dbReference>
<evidence type="ECO:0000256" key="1">
    <source>
        <dbReference type="ARBA" id="ARBA00006209"/>
    </source>
</evidence>
<dbReference type="Pfam" id="PF00613">
    <property type="entry name" value="PI3Ka"/>
    <property type="match status" value="1"/>
</dbReference>
<dbReference type="InterPro" id="IPR011009">
    <property type="entry name" value="Kinase-like_dom_sf"/>
</dbReference>
<dbReference type="PROSITE" id="PS51545">
    <property type="entry name" value="PIK_HELICAL"/>
    <property type="match status" value="1"/>
</dbReference>
<dbReference type="SUPFAM" id="SSF64268">
    <property type="entry name" value="PX domain"/>
    <property type="match status" value="1"/>
</dbReference>
<dbReference type="Gene3D" id="3.30.1010.10">
    <property type="entry name" value="Phosphatidylinositol 3-kinase Catalytic Subunit, Chain A, domain 4"/>
    <property type="match status" value="1"/>
</dbReference>
<dbReference type="Gene3D" id="1.25.40.70">
    <property type="entry name" value="Phosphatidylinositol 3-kinase, accessory domain (PIK)"/>
    <property type="match status" value="1"/>
</dbReference>
<dbReference type="Gene3D" id="3.30.1520.10">
    <property type="entry name" value="Phox-like domain"/>
    <property type="match status" value="1"/>
</dbReference>
<dbReference type="SUPFAM" id="SSF56112">
    <property type="entry name" value="Protein kinase-like (PK-like)"/>
    <property type="match status" value="1"/>
</dbReference>
<comment type="caution">
    <text evidence="15">The sequence shown here is derived from an EMBL/GenBank/DDBJ whole genome shotgun (WGS) entry which is preliminary data.</text>
</comment>
<dbReference type="InterPro" id="IPR035892">
    <property type="entry name" value="C2_domain_sf"/>
</dbReference>
<feature type="region of interest" description="Disordered" evidence="9">
    <location>
        <begin position="1"/>
        <end position="23"/>
    </location>
</feature>
<feature type="compositionally biased region" description="Pro residues" evidence="9">
    <location>
        <begin position="79"/>
        <end position="100"/>
    </location>
</feature>
<evidence type="ECO:0000256" key="5">
    <source>
        <dbReference type="ARBA" id="ARBA00022840"/>
    </source>
</evidence>
<dbReference type="SMART" id="SM00239">
    <property type="entry name" value="C2"/>
    <property type="match status" value="1"/>
</dbReference>
<dbReference type="FunFam" id="1.10.1070.11:FF:000001">
    <property type="entry name" value="Phosphatidylinositol 4,5-bisphosphate 3-kinase catalytic subunit"/>
    <property type="match status" value="1"/>
</dbReference>
<dbReference type="InterPro" id="IPR000341">
    <property type="entry name" value="PI3K_Ras-bd_dom"/>
</dbReference>
<keyword evidence="4" id="KW-0418">Kinase</keyword>
<dbReference type="InterPro" id="IPR029071">
    <property type="entry name" value="Ubiquitin-like_domsf"/>
</dbReference>
<dbReference type="GO" id="GO:0048015">
    <property type="term" value="P:phosphatidylinositol-mediated signaling"/>
    <property type="evidence" value="ECO:0007669"/>
    <property type="project" value="TreeGrafter"/>
</dbReference>
<feature type="domain" description="PI3K-RBD" evidence="13">
    <location>
        <begin position="212"/>
        <end position="298"/>
    </location>
</feature>
<dbReference type="Pfam" id="PF00454">
    <property type="entry name" value="PI3_PI4_kinase"/>
    <property type="match status" value="1"/>
</dbReference>
<feature type="domain" description="PI3K/PI4K catalytic" evidence="11">
    <location>
        <begin position="855"/>
        <end position="1133"/>
    </location>
</feature>
<dbReference type="GO" id="GO:0035005">
    <property type="term" value="F:1-phosphatidylinositol-4-phosphate 3-kinase activity"/>
    <property type="evidence" value="ECO:0007669"/>
    <property type="project" value="UniProtKB-EC"/>
</dbReference>
<dbReference type="PROSITE" id="PS51546">
    <property type="entry name" value="PI3K_RBD"/>
    <property type="match status" value="1"/>
</dbReference>
<evidence type="ECO:0000259" key="10">
    <source>
        <dbReference type="PROSITE" id="PS50004"/>
    </source>
</evidence>
<dbReference type="SMART" id="SM00146">
    <property type="entry name" value="PI3Kc"/>
    <property type="match status" value="1"/>
</dbReference>
<comment type="catalytic activity">
    <reaction evidence="8">
        <text>a 1,2-diacyl-sn-glycero-3-phospho-(1D-myo-inositol 4-phosphate) + ATP = a 1,2-diacyl-sn-glycero-3-phospho-(1D-myo-inositol-3,4-bisphosphate) + ADP + H(+)</text>
        <dbReference type="Rhea" id="RHEA:18373"/>
        <dbReference type="ChEBI" id="CHEBI:15378"/>
        <dbReference type="ChEBI" id="CHEBI:30616"/>
        <dbReference type="ChEBI" id="CHEBI:57658"/>
        <dbReference type="ChEBI" id="CHEBI:58178"/>
        <dbReference type="ChEBI" id="CHEBI:456216"/>
        <dbReference type="EC" id="2.7.1.154"/>
    </reaction>
    <physiologicalReaction direction="left-to-right" evidence="8">
        <dbReference type="Rhea" id="RHEA:18374"/>
    </physiologicalReaction>
</comment>
<dbReference type="SUPFAM" id="SSF54236">
    <property type="entry name" value="Ubiquitin-like"/>
    <property type="match status" value="1"/>
</dbReference>
<dbReference type="GO" id="GO:0035091">
    <property type="term" value="F:phosphatidylinositol binding"/>
    <property type="evidence" value="ECO:0007669"/>
    <property type="project" value="InterPro"/>
</dbReference>
<keyword evidence="5" id="KW-0067">ATP-binding</keyword>
<evidence type="ECO:0000313" key="16">
    <source>
        <dbReference type="Proteomes" id="UP001219934"/>
    </source>
</evidence>
<dbReference type="GO" id="GO:0005942">
    <property type="term" value="C:phosphatidylinositol 3-kinase complex"/>
    <property type="evidence" value="ECO:0007669"/>
    <property type="project" value="TreeGrafter"/>
</dbReference>
<dbReference type="PROSITE" id="PS51547">
    <property type="entry name" value="C2_PI3K"/>
    <property type="match status" value="1"/>
</dbReference>
<dbReference type="InterPro" id="IPR018936">
    <property type="entry name" value="PI3/4_kinase_CS"/>
</dbReference>
<keyword evidence="16" id="KW-1185">Reference proteome</keyword>
<evidence type="ECO:0008006" key="17">
    <source>
        <dbReference type="Google" id="ProtNLM"/>
    </source>
</evidence>
<dbReference type="InterPro" id="IPR015433">
    <property type="entry name" value="PI3/4_kinase"/>
</dbReference>
<evidence type="ECO:0000259" key="14">
    <source>
        <dbReference type="PROSITE" id="PS51547"/>
    </source>
</evidence>
<dbReference type="PROSITE" id="PS50004">
    <property type="entry name" value="C2"/>
    <property type="match status" value="1"/>
</dbReference>
<dbReference type="Pfam" id="PF00794">
    <property type="entry name" value="PI3K_rbd"/>
    <property type="match status" value="1"/>
</dbReference>
<evidence type="ECO:0000256" key="3">
    <source>
        <dbReference type="ARBA" id="ARBA00022741"/>
    </source>
</evidence>
<comment type="similarity">
    <text evidence="1">Belongs to the PI3/PI4-kinase family. Type III PI4K subfamily.</text>
</comment>
<dbReference type="PROSITE" id="PS00916">
    <property type="entry name" value="PI3_4_KINASE_2"/>
    <property type="match status" value="1"/>
</dbReference>
<dbReference type="InterPro" id="IPR001263">
    <property type="entry name" value="PI3K_accessory_dom"/>
</dbReference>
<dbReference type="Proteomes" id="UP001219934">
    <property type="component" value="Unassembled WGS sequence"/>
</dbReference>
<dbReference type="EMBL" id="JAPTMU010000009">
    <property type="protein sequence ID" value="KAJ4937633.1"/>
    <property type="molecule type" value="Genomic_DNA"/>
</dbReference>
<dbReference type="InterPro" id="IPR002420">
    <property type="entry name" value="PI3K-type_C2_dom"/>
</dbReference>
<dbReference type="GO" id="GO:0005524">
    <property type="term" value="F:ATP binding"/>
    <property type="evidence" value="ECO:0007669"/>
    <property type="project" value="UniProtKB-KW"/>
</dbReference>
<dbReference type="GO" id="GO:0016477">
    <property type="term" value="P:cell migration"/>
    <property type="evidence" value="ECO:0007669"/>
    <property type="project" value="TreeGrafter"/>
</dbReference>
<dbReference type="PANTHER" id="PTHR10048:SF29">
    <property type="entry name" value="PHOSPHATIDYLINOSITOL 3-KINASE C2 DOMAIN-CONTAINING SUBUNIT GAMMA"/>
    <property type="match status" value="1"/>
</dbReference>
<dbReference type="InterPro" id="IPR036871">
    <property type="entry name" value="PX_dom_sf"/>
</dbReference>
<dbReference type="Gene3D" id="2.60.40.150">
    <property type="entry name" value="C2 domain"/>
    <property type="match status" value="2"/>
</dbReference>
<accession>A0AAD6FJT7</accession>
<dbReference type="GO" id="GO:0005886">
    <property type="term" value="C:plasma membrane"/>
    <property type="evidence" value="ECO:0007669"/>
    <property type="project" value="TreeGrafter"/>
</dbReference>
<comment type="catalytic activity">
    <reaction evidence="7">
        <text>a 1,2-diacyl-sn-glycero-3-phospho-(1D-myo-inositol) + ATP = a 1,2-diacyl-sn-glycero-3-phospho-(1D-myo-inositol-3-phosphate) + ADP + H(+)</text>
        <dbReference type="Rhea" id="RHEA:12709"/>
        <dbReference type="ChEBI" id="CHEBI:15378"/>
        <dbReference type="ChEBI" id="CHEBI:30616"/>
        <dbReference type="ChEBI" id="CHEBI:57880"/>
        <dbReference type="ChEBI" id="CHEBI:58088"/>
        <dbReference type="ChEBI" id="CHEBI:456216"/>
        <dbReference type="EC" id="2.7.1.137"/>
    </reaction>
    <physiologicalReaction direction="left-to-right" evidence="7">
        <dbReference type="Rhea" id="RHEA:12710"/>
    </physiologicalReaction>
</comment>
<dbReference type="InterPro" id="IPR000008">
    <property type="entry name" value="C2_dom"/>
</dbReference>
<feature type="domain" description="C2 PI3K-type" evidence="14">
    <location>
        <begin position="447"/>
        <end position="594"/>
    </location>
</feature>
<keyword evidence="6" id="KW-0443">Lipid metabolism</keyword>
<keyword evidence="3" id="KW-0547">Nucleotide-binding</keyword>
<dbReference type="PROSITE" id="PS50290">
    <property type="entry name" value="PI3_4_KINASE_3"/>
    <property type="match status" value="1"/>
</dbReference>
<organism evidence="15 16">
    <name type="scientific">Pogonophryne albipinna</name>
    <dbReference type="NCBI Taxonomy" id="1090488"/>
    <lineage>
        <taxon>Eukaryota</taxon>
        <taxon>Metazoa</taxon>
        <taxon>Chordata</taxon>
        <taxon>Craniata</taxon>
        <taxon>Vertebrata</taxon>
        <taxon>Euteleostomi</taxon>
        <taxon>Actinopterygii</taxon>
        <taxon>Neopterygii</taxon>
        <taxon>Teleostei</taxon>
        <taxon>Neoteleostei</taxon>
        <taxon>Acanthomorphata</taxon>
        <taxon>Eupercaria</taxon>
        <taxon>Perciformes</taxon>
        <taxon>Notothenioidei</taxon>
        <taxon>Pogonophryne</taxon>
    </lineage>
</organism>